<dbReference type="EMBL" id="LGKP01000035">
    <property type="protein sequence ID" value="KPL81260.1"/>
    <property type="molecule type" value="Genomic_DNA"/>
</dbReference>
<protein>
    <submittedName>
        <fullName evidence="1">Uncharacterized protein</fullName>
    </submittedName>
</protein>
<dbReference type="AlphaFoldDB" id="A0A0P6XLQ3"/>
<evidence type="ECO:0000313" key="1">
    <source>
        <dbReference type="EMBL" id="KPL81260.1"/>
    </source>
</evidence>
<keyword evidence="2" id="KW-1185">Reference proteome</keyword>
<gene>
    <name evidence="1" type="ORF">SE18_21515</name>
</gene>
<comment type="caution">
    <text evidence="1">The sequence shown here is derived from an EMBL/GenBank/DDBJ whole genome shotgun (WGS) entry which is preliminary data.</text>
</comment>
<sequence>MPAIAPILAQGHGTIQFVVDAVEPYQSQLAGQFASSDWPDVVDLIHEGHEAPKPRRTRRSRRLLIPSSVHCILHPSVLCWMLF</sequence>
<proteinExistence type="predicted"/>
<dbReference type="STRING" id="70996.SE18_21515"/>
<evidence type="ECO:0000313" key="2">
    <source>
        <dbReference type="Proteomes" id="UP000050277"/>
    </source>
</evidence>
<reference evidence="1 2" key="1">
    <citation type="submission" date="2015-07" db="EMBL/GenBank/DDBJ databases">
        <title>Whole genome sequence of Herpetosiphon geysericola DSM 7119.</title>
        <authorList>
            <person name="Hemp J."/>
            <person name="Ward L.M."/>
            <person name="Pace L.A."/>
            <person name="Fischer W.W."/>
        </authorList>
    </citation>
    <scope>NUCLEOTIDE SEQUENCE [LARGE SCALE GENOMIC DNA]</scope>
    <source>
        <strain evidence="1 2">DSM 7119</strain>
    </source>
</reference>
<dbReference type="Proteomes" id="UP000050277">
    <property type="component" value="Unassembled WGS sequence"/>
</dbReference>
<accession>A0A0P6XLQ3</accession>
<name>A0A0P6XLQ3_9CHLR</name>
<organism evidence="1 2">
    <name type="scientific">Herpetosiphon geysericola</name>
    <dbReference type="NCBI Taxonomy" id="70996"/>
    <lineage>
        <taxon>Bacteria</taxon>
        <taxon>Bacillati</taxon>
        <taxon>Chloroflexota</taxon>
        <taxon>Chloroflexia</taxon>
        <taxon>Herpetosiphonales</taxon>
        <taxon>Herpetosiphonaceae</taxon>
        <taxon>Herpetosiphon</taxon>
    </lineage>
</organism>